<proteinExistence type="predicted"/>
<evidence type="ECO:0000313" key="1">
    <source>
        <dbReference type="EMBL" id="KAG7305719.1"/>
    </source>
</evidence>
<organism evidence="1 2">
    <name type="scientific">Plutella xylostella</name>
    <name type="common">Diamondback moth</name>
    <name type="synonym">Plutella maculipennis</name>
    <dbReference type="NCBI Taxonomy" id="51655"/>
    <lineage>
        <taxon>Eukaryota</taxon>
        <taxon>Metazoa</taxon>
        <taxon>Ecdysozoa</taxon>
        <taxon>Arthropoda</taxon>
        <taxon>Hexapoda</taxon>
        <taxon>Insecta</taxon>
        <taxon>Pterygota</taxon>
        <taxon>Neoptera</taxon>
        <taxon>Endopterygota</taxon>
        <taxon>Lepidoptera</taxon>
        <taxon>Glossata</taxon>
        <taxon>Ditrysia</taxon>
        <taxon>Yponomeutoidea</taxon>
        <taxon>Plutellidae</taxon>
        <taxon>Plutella</taxon>
    </lineage>
</organism>
<evidence type="ECO:0000313" key="2">
    <source>
        <dbReference type="Proteomes" id="UP000823941"/>
    </source>
</evidence>
<keyword evidence="2" id="KW-1185">Reference proteome</keyword>
<feature type="non-terminal residue" evidence="1">
    <location>
        <position position="1"/>
    </location>
</feature>
<gene>
    <name evidence="1" type="ORF">JYU34_009845</name>
</gene>
<name>A0ABQ7QLR3_PLUXY</name>
<reference evidence="1 2" key="1">
    <citation type="submission" date="2021-06" db="EMBL/GenBank/DDBJ databases">
        <title>A haploid diamondback moth (Plutella xylostella L.) genome assembly resolves 31 chromosomes and identifies a diamide resistance mutation.</title>
        <authorList>
            <person name="Ward C.M."/>
            <person name="Perry K.D."/>
            <person name="Baker G."/>
            <person name="Powis K."/>
            <person name="Heckel D.G."/>
            <person name="Baxter S.W."/>
        </authorList>
    </citation>
    <scope>NUCLEOTIDE SEQUENCE [LARGE SCALE GENOMIC DNA]</scope>
    <source>
        <strain evidence="1 2">LV</strain>
        <tissue evidence="1">Single pupa</tissue>
    </source>
</reference>
<sequence length="69" mass="8045">NPFNPDAELPDQSVLFRLSQYSRGRKVKARVLQKRLCLSRVITNVIERAAANRTELAYRCRYTGTTYIR</sequence>
<dbReference type="Proteomes" id="UP000823941">
    <property type="component" value="Chromosome 13"/>
</dbReference>
<accession>A0ABQ7QLR3</accession>
<comment type="caution">
    <text evidence="1">The sequence shown here is derived from an EMBL/GenBank/DDBJ whole genome shotgun (WGS) entry which is preliminary data.</text>
</comment>
<protein>
    <submittedName>
        <fullName evidence="1">Uncharacterized protein</fullName>
    </submittedName>
</protein>
<dbReference type="EMBL" id="JAHIBW010000013">
    <property type="protein sequence ID" value="KAG7305719.1"/>
    <property type="molecule type" value="Genomic_DNA"/>
</dbReference>
<feature type="non-terminal residue" evidence="1">
    <location>
        <position position="69"/>
    </location>
</feature>